<dbReference type="AlphaFoldDB" id="A0A9W8E3Y2"/>
<evidence type="ECO:0000313" key="6">
    <source>
        <dbReference type="Proteomes" id="UP001150925"/>
    </source>
</evidence>
<dbReference type="Proteomes" id="UP001150925">
    <property type="component" value="Unassembled WGS sequence"/>
</dbReference>
<evidence type="ECO:0000256" key="3">
    <source>
        <dbReference type="ARBA" id="ARBA00034808"/>
    </source>
</evidence>
<dbReference type="GO" id="GO:0005737">
    <property type="term" value="C:cytoplasm"/>
    <property type="evidence" value="ECO:0007669"/>
    <property type="project" value="TreeGrafter"/>
</dbReference>
<dbReference type="PROSITE" id="PS51194">
    <property type="entry name" value="HELICASE_CTER"/>
    <property type="match status" value="1"/>
</dbReference>
<keyword evidence="6" id="KW-1185">Reference proteome</keyword>
<dbReference type="InterPro" id="IPR001650">
    <property type="entry name" value="Helicase_C-like"/>
</dbReference>
<feature type="non-terminal residue" evidence="5">
    <location>
        <position position="352"/>
    </location>
</feature>
<dbReference type="Pfam" id="PF00271">
    <property type="entry name" value="Helicase_C"/>
    <property type="match status" value="1"/>
</dbReference>
<comment type="caution">
    <text evidence="5">The sequence shown here is derived from an EMBL/GenBank/DDBJ whole genome shotgun (WGS) entry which is preliminary data.</text>
</comment>
<dbReference type="SMART" id="SM00490">
    <property type="entry name" value="HELICc"/>
    <property type="match status" value="1"/>
</dbReference>
<dbReference type="GO" id="GO:0043138">
    <property type="term" value="F:3'-5' DNA helicase activity"/>
    <property type="evidence" value="ECO:0007669"/>
    <property type="project" value="UniProtKB-EC"/>
</dbReference>
<sequence length="352" mass="40115">ALGLDASHDIIRLGTVRTNLLYSVSQPDNKDLALLRLLRSPPFHKLASLIVYVNQQAEADRVAAYLTAQQLPARSYHANKAPQDRIRIQQGFMANTIRILVATVAFGLGVNKPDTRGVIHYHLPRSLEDYVQETGRCGRDGQMAYCHLFLDNDDYLRLRSLSYSDTIEPSQVRRWCYQVFNPLTRSAHRPTQCTAFTIVNTEGDCQNLDIKPDMARNLLSYLEVHPSRPLRRVEQWPQFVTITFLKSDPWVLAGENFDGQLMVGSRPISTDTLKGHALFRSIINLAKLKSKPTRPIKLNVLECTQAWQAELDKMEATLNEKILGTVNRVEYHVDPSHFMTRLGYWRGCKELA</sequence>
<dbReference type="GO" id="GO:0000724">
    <property type="term" value="P:double-strand break repair via homologous recombination"/>
    <property type="evidence" value="ECO:0007669"/>
    <property type="project" value="TreeGrafter"/>
</dbReference>
<dbReference type="PANTHER" id="PTHR13710">
    <property type="entry name" value="DNA HELICASE RECQ FAMILY MEMBER"/>
    <property type="match status" value="1"/>
</dbReference>
<dbReference type="Gene3D" id="3.40.50.300">
    <property type="entry name" value="P-loop containing nucleotide triphosphate hydrolases"/>
    <property type="match status" value="1"/>
</dbReference>
<accession>A0A9W8E3Y2</accession>
<evidence type="ECO:0000313" key="5">
    <source>
        <dbReference type="EMBL" id="KAJ1948752.1"/>
    </source>
</evidence>
<gene>
    <name evidence="5" type="ORF">IWQ62_006847</name>
</gene>
<dbReference type="PANTHER" id="PTHR13710:SF108">
    <property type="entry name" value="ATP-DEPENDENT DNA HELICASE Q4"/>
    <property type="match status" value="1"/>
</dbReference>
<dbReference type="OrthoDB" id="10261556at2759"/>
<evidence type="ECO:0000256" key="2">
    <source>
        <dbReference type="ARBA" id="ARBA00034617"/>
    </source>
</evidence>
<dbReference type="GO" id="GO:0005634">
    <property type="term" value="C:nucleus"/>
    <property type="evidence" value="ECO:0007669"/>
    <property type="project" value="TreeGrafter"/>
</dbReference>
<dbReference type="GO" id="GO:0009378">
    <property type="term" value="F:four-way junction helicase activity"/>
    <property type="evidence" value="ECO:0007669"/>
    <property type="project" value="TreeGrafter"/>
</dbReference>
<dbReference type="SUPFAM" id="SSF52540">
    <property type="entry name" value="P-loop containing nucleoside triphosphate hydrolases"/>
    <property type="match status" value="1"/>
</dbReference>
<organism evidence="5 6">
    <name type="scientific">Dispira parvispora</name>
    <dbReference type="NCBI Taxonomy" id="1520584"/>
    <lineage>
        <taxon>Eukaryota</taxon>
        <taxon>Fungi</taxon>
        <taxon>Fungi incertae sedis</taxon>
        <taxon>Zoopagomycota</taxon>
        <taxon>Kickxellomycotina</taxon>
        <taxon>Dimargaritomycetes</taxon>
        <taxon>Dimargaritales</taxon>
        <taxon>Dimargaritaceae</taxon>
        <taxon>Dispira</taxon>
    </lineage>
</organism>
<evidence type="ECO:0000256" key="1">
    <source>
        <dbReference type="ARBA" id="ARBA00005446"/>
    </source>
</evidence>
<comment type="catalytic activity">
    <reaction evidence="2">
        <text>Couples ATP hydrolysis with the unwinding of duplex DNA by translocating in the 3'-5' direction.</text>
        <dbReference type="EC" id="5.6.2.4"/>
    </reaction>
</comment>
<dbReference type="EC" id="5.6.2.4" evidence="3"/>
<dbReference type="GO" id="GO:0005694">
    <property type="term" value="C:chromosome"/>
    <property type="evidence" value="ECO:0007669"/>
    <property type="project" value="TreeGrafter"/>
</dbReference>
<proteinExistence type="inferred from homology"/>
<reference evidence="5" key="1">
    <citation type="submission" date="2022-07" db="EMBL/GenBank/DDBJ databases">
        <title>Phylogenomic reconstructions and comparative analyses of Kickxellomycotina fungi.</title>
        <authorList>
            <person name="Reynolds N.K."/>
            <person name="Stajich J.E."/>
            <person name="Barry K."/>
            <person name="Grigoriev I.V."/>
            <person name="Crous P."/>
            <person name="Smith M.E."/>
        </authorList>
    </citation>
    <scope>NUCLEOTIDE SEQUENCE</scope>
    <source>
        <strain evidence="5">RSA 1196</strain>
    </source>
</reference>
<evidence type="ECO:0000259" key="4">
    <source>
        <dbReference type="PROSITE" id="PS51194"/>
    </source>
</evidence>
<protein>
    <recommendedName>
        <fullName evidence="3">DNA 3'-5' helicase</fullName>
        <ecNumber evidence="3">5.6.2.4</ecNumber>
    </recommendedName>
</protein>
<comment type="similarity">
    <text evidence="1">Belongs to the helicase family. RecQ subfamily.</text>
</comment>
<dbReference type="EMBL" id="JANBPY010004226">
    <property type="protein sequence ID" value="KAJ1948752.1"/>
    <property type="molecule type" value="Genomic_DNA"/>
</dbReference>
<name>A0A9W8E3Y2_9FUNG</name>
<feature type="domain" description="Helicase C-terminal" evidence="4">
    <location>
        <begin position="33"/>
        <end position="188"/>
    </location>
</feature>
<feature type="non-terminal residue" evidence="5">
    <location>
        <position position="1"/>
    </location>
</feature>
<dbReference type="InterPro" id="IPR027417">
    <property type="entry name" value="P-loop_NTPase"/>
</dbReference>